<feature type="region of interest" description="Disordered" evidence="1">
    <location>
        <begin position="174"/>
        <end position="199"/>
    </location>
</feature>
<dbReference type="GO" id="GO:0050861">
    <property type="term" value="P:positive regulation of B cell receptor signaling pathway"/>
    <property type="evidence" value="ECO:0007669"/>
    <property type="project" value="InterPro"/>
</dbReference>
<evidence type="ECO:0000256" key="1">
    <source>
        <dbReference type="SAM" id="MobiDB-lite"/>
    </source>
</evidence>
<sequence>CSESVQPQQIIQINLLIRISVSNSVCSSLISPPSHPFTALRLKRGVFVAFSGEDLSINVTLTSPVNQTEDVLLCVDPSGNELHRFDIPKVGSVPLIANRTIPLKNLSSSGTYHCSFKGARVTWFVRVRAKGYREPVMRDYTEFITMAVFTGVLLLFSIFGSIYVCRGHWKETFPESGDSDRNRKHTTNTEPEEDPMDMTTAQSTSFYASLEPRPRSIYEVLDRSAVRTESNKKKPKSLKKTAEDAAAHQDGGIECVYENFQD</sequence>
<dbReference type="PANTHER" id="PTHR35680:SF1">
    <property type="entry name" value="NFAT ACTIVATION MOLECULE 1"/>
    <property type="match status" value="1"/>
</dbReference>
<evidence type="ECO:0000313" key="4">
    <source>
        <dbReference type="Proteomes" id="UP000822369"/>
    </source>
</evidence>
<name>A0A9D3BMM8_NOTFU</name>
<accession>A0A9D3BMM8</accession>
<proteinExistence type="predicted"/>
<dbReference type="GO" id="GO:0001819">
    <property type="term" value="P:positive regulation of cytokine production"/>
    <property type="evidence" value="ECO:0007669"/>
    <property type="project" value="InterPro"/>
</dbReference>
<feature type="region of interest" description="Disordered" evidence="1">
    <location>
        <begin position="221"/>
        <end position="248"/>
    </location>
</feature>
<keyword evidence="2" id="KW-0472">Membrane</keyword>
<comment type="caution">
    <text evidence="3">The sequence shown here is derived from an EMBL/GenBank/DDBJ whole genome shotgun (WGS) entry which is preliminary data.</text>
</comment>
<dbReference type="Proteomes" id="UP000822369">
    <property type="component" value="Chromosome 10"/>
</dbReference>
<gene>
    <name evidence="3" type="ORF">G4P62_007738</name>
</gene>
<dbReference type="InterPro" id="IPR033549">
    <property type="entry name" value="NFAM1"/>
</dbReference>
<evidence type="ECO:0000313" key="3">
    <source>
        <dbReference type="EMBL" id="KAF7213100.1"/>
    </source>
</evidence>
<dbReference type="EMBL" id="JAAVVJ010000010">
    <property type="protein sequence ID" value="KAF7213100.1"/>
    <property type="molecule type" value="Genomic_DNA"/>
</dbReference>
<feature type="transmembrane region" description="Helical" evidence="2">
    <location>
        <begin position="143"/>
        <end position="164"/>
    </location>
</feature>
<dbReference type="GO" id="GO:0045121">
    <property type="term" value="C:membrane raft"/>
    <property type="evidence" value="ECO:0007669"/>
    <property type="project" value="TreeGrafter"/>
</dbReference>
<protein>
    <submittedName>
        <fullName evidence="3">LOC107382207-like protein</fullName>
    </submittedName>
</protein>
<keyword evidence="2" id="KW-0812">Transmembrane</keyword>
<dbReference type="GO" id="GO:0004888">
    <property type="term" value="F:transmembrane signaling receptor activity"/>
    <property type="evidence" value="ECO:0007669"/>
    <property type="project" value="InterPro"/>
</dbReference>
<dbReference type="GO" id="GO:0045577">
    <property type="term" value="P:regulation of B cell differentiation"/>
    <property type="evidence" value="ECO:0007669"/>
    <property type="project" value="InterPro"/>
</dbReference>
<evidence type="ECO:0000256" key="2">
    <source>
        <dbReference type="SAM" id="Phobius"/>
    </source>
</evidence>
<organism evidence="3 4">
    <name type="scientific">Nothobranchius furzeri</name>
    <name type="common">Turquoise killifish</name>
    <dbReference type="NCBI Taxonomy" id="105023"/>
    <lineage>
        <taxon>Eukaryota</taxon>
        <taxon>Metazoa</taxon>
        <taxon>Chordata</taxon>
        <taxon>Craniata</taxon>
        <taxon>Vertebrata</taxon>
        <taxon>Euteleostomi</taxon>
        <taxon>Actinopterygii</taxon>
        <taxon>Neopterygii</taxon>
        <taxon>Teleostei</taxon>
        <taxon>Neoteleostei</taxon>
        <taxon>Acanthomorphata</taxon>
        <taxon>Ovalentaria</taxon>
        <taxon>Atherinomorphae</taxon>
        <taxon>Cyprinodontiformes</taxon>
        <taxon>Nothobranchiidae</taxon>
        <taxon>Nothobranchius</taxon>
    </lineage>
</organism>
<feature type="compositionally biased region" description="Basic and acidic residues" evidence="1">
    <location>
        <begin position="221"/>
        <end position="232"/>
    </location>
</feature>
<dbReference type="PANTHER" id="PTHR35680">
    <property type="entry name" value="NFAT ACTIVATION MOLECULE 1"/>
    <property type="match status" value="1"/>
</dbReference>
<reference evidence="3" key="1">
    <citation type="submission" date="2020-03" db="EMBL/GenBank/DDBJ databases">
        <title>Intra-Species Differences in Population Size shape Life History and Genome Evolution.</title>
        <authorList>
            <person name="Willemsen D."/>
            <person name="Cui R."/>
            <person name="Valenzano D.R."/>
        </authorList>
    </citation>
    <scope>NUCLEOTIDE SEQUENCE</scope>
    <source>
        <strain evidence="3">GRZ</strain>
        <tissue evidence="3">Whole</tissue>
    </source>
</reference>
<dbReference type="GO" id="GO:0050853">
    <property type="term" value="P:B cell receptor signaling pathway"/>
    <property type="evidence" value="ECO:0007669"/>
    <property type="project" value="TreeGrafter"/>
</dbReference>
<dbReference type="AlphaFoldDB" id="A0A9D3BMM8"/>
<keyword evidence="2" id="KW-1133">Transmembrane helix</keyword>
<feature type="non-terminal residue" evidence="3">
    <location>
        <position position="262"/>
    </location>
</feature>